<evidence type="ECO:0000313" key="9">
    <source>
        <dbReference type="EMBL" id="TDL22993.1"/>
    </source>
</evidence>
<evidence type="ECO:0000256" key="7">
    <source>
        <dbReference type="SAM" id="MobiDB-lite"/>
    </source>
</evidence>
<name>A0A4Y7Q5Q7_9AGAM</name>
<evidence type="ECO:0000256" key="3">
    <source>
        <dbReference type="ARBA" id="ARBA00022692"/>
    </source>
</evidence>
<keyword evidence="4 8" id="KW-1133">Transmembrane helix</keyword>
<feature type="region of interest" description="Disordered" evidence="7">
    <location>
        <begin position="153"/>
        <end position="193"/>
    </location>
</feature>
<keyword evidence="6 8" id="KW-0472">Membrane</keyword>
<evidence type="ECO:0000256" key="6">
    <source>
        <dbReference type="ARBA" id="ARBA00023136"/>
    </source>
</evidence>
<dbReference type="InterPro" id="IPR003445">
    <property type="entry name" value="Cat_transpt"/>
</dbReference>
<feature type="transmembrane region" description="Helical" evidence="8">
    <location>
        <begin position="73"/>
        <end position="94"/>
    </location>
</feature>
<evidence type="ECO:0000256" key="1">
    <source>
        <dbReference type="ARBA" id="ARBA00004141"/>
    </source>
</evidence>
<dbReference type="Proteomes" id="UP000294933">
    <property type="component" value="Unassembled WGS sequence"/>
</dbReference>
<evidence type="ECO:0000313" key="10">
    <source>
        <dbReference type="Proteomes" id="UP000294933"/>
    </source>
</evidence>
<dbReference type="GO" id="GO:0140107">
    <property type="term" value="F:high-affinity potassium ion transmembrane transporter activity"/>
    <property type="evidence" value="ECO:0007669"/>
    <property type="project" value="TreeGrafter"/>
</dbReference>
<dbReference type="InterPro" id="IPR051143">
    <property type="entry name" value="TrkH_K-transport"/>
</dbReference>
<keyword evidence="10" id="KW-1185">Reference proteome</keyword>
<evidence type="ECO:0000256" key="4">
    <source>
        <dbReference type="ARBA" id="ARBA00022989"/>
    </source>
</evidence>
<comment type="subcellular location">
    <subcellularLocation>
        <location evidence="1">Membrane</location>
        <topology evidence="1">Multi-pass membrane protein</topology>
    </subcellularLocation>
</comment>
<dbReference type="STRING" id="50990.A0A4Y7Q5Q7"/>
<dbReference type="EMBL" id="ML170172">
    <property type="protein sequence ID" value="TDL22993.1"/>
    <property type="molecule type" value="Genomic_DNA"/>
</dbReference>
<dbReference type="AlphaFoldDB" id="A0A4Y7Q5Q7"/>
<dbReference type="GO" id="GO:0030007">
    <property type="term" value="P:intracellular potassium ion homeostasis"/>
    <property type="evidence" value="ECO:0007669"/>
    <property type="project" value="TreeGrafter"/>
</dbReference>
<dbReference type="PANTHER" id="PTHR31064">
    <property type="entry name" value="POTASSIUM TRANSPORT PROTEIN DDB_G0292412-RELATED"/>
    <property type="match status" value="1"/>
</dbReference>
<evidence type="ECO:0008006" key="11">
    <source>
        <dbReference type="Google" id="ProtNLM"/>
    </source>
</evidence>
<protein>
    <recommendedName>
        <fullName evidence="11">TrkH-domain-containing protein</fullName>
    </recommendedName>
</protein>
<dbReference type="GO" id="GO:1990573">
    <property type="term" value="P:potassium ion import across plasma membrane"/>
    <property type="evidence" value="ECO:0007669"/>
    <property type="project" value="TreeGrafter"/>
</dbReference>
<evidence type="ECO:0000256" key="5">
    <source>
        <dbReference type="ARBA" id="ARBA00023065"/>
    </source>
</evidence>
<accession>A0A4Y7Q5Q7</accession>
<proteinExistence type="predicted"/>
<organism evidence="9 10">
    <name type="scientific">Rickenella mellea</name>
    <dbReference type="NCBI Taxonomy" id="50990"/>
    <lineage>
        <taxon>Eukaryota</taxon>
        <taxon>Fungi</taxon>
        <taxon>Dikarya</taxon>
        <taxon>Basidiomycota</taxon>
        <taxon>Agaricomycotina</taxon>
        <taxon>Agaricomycetes</taxon>
        <taxon>Hymenochaetales</taxon>
        <taxon>Rickenellaceae</taxon>
        <taxon>Rickenella</taxon>
    </lineage>
</organism>
<gene>
    <name evidence="9" type="ORF">BD410DRAFT_185413</name>
</gene>
<feature type="transmembrane region" description="Helical" evidence="8">
    <location>
        <begin position="12"/>
        <end position="34"/>
    </location>
</feature>
<dbReference type="PANTHER" id="PTHR31064:SF30">
    <property type="entry name" value="HIGH-AFFINITY POTASSIUM TRANSPORT PROTEIN-RELATED"/>
    <property type="match status" value="1"/>
</dbReference>
<evidence type="ECO:0000256" key="2">
    <source>
        <dbReference type="ARBA" id="ARBA00022448"/>
    </source>
</evidence>
<feature type="compositionally biased region" description="Polar residues" evidence="7">
    <location>
        <begin position="153"/>
        <end position="171"/>
    </location>
</feature>
<dbReference type="GO" id="GO:0005886">
    <property type="term" value="C:plasma membrane"/>
    <property type="evidence" value="ECO:0007669"/>
    <property type="project" value="TreeGrafter"/>
</dbReference>
<keyword evidence="5" id="KW-0406">Ion transport</keyword>
<feature type="transmembrane region" description="Helical" evidence="8">
    <location>
        <begin position="311"/>
        <end position="331"/>
    </location>
</feature>
<dbReference type="VEuPathDB" id="FungiDB:BD410DRAFT_185413"/>
<feature type="transmembrane region" description="Helical" evidence="8">
    <location>
        <begin position="46"/>
        <end position="67"/>
    </location>
</feature>
<reference evidence="9 10" key="1">
    <citation type="submission" date="2018-06" db="EMBL/GenBank/DDBJ databases">
        <title>A transcriptomic atlas of mushroom development highlights an independent origin of complex multicellularity.</title>
        <authorList>
            <consortium name="DOE Joint Genome Institute"/>
            <person name="Krizsan K."/>
            <person name="Almasi E."/>
            <person name="Merenyi Z."/>
            <person name="Sahu N."/>
            <person name="Viragh M."/>
            <person name="Koszo T."/>
            <person name="Mondo S."/>
            <person name="Kiss B."/>
            <person name="Balint B."/>
            <person name="Kues U."/>
            <person name="Barry K."/>
            <person name="Hegedus J.C."/>
            <person name="Henrissat B."/>
            <person name="Johnson J."/>
            <person name="Lipzen A."/>
            <person name="Ohm R."/>
            <person name="Nagy I."/>
            <person name="Pangilinan J."/>
            <person name="Yan J."/>
            <person name="Xiong Y."/>
            <person name="Grigoriev I.V."/>
            <person name="Hibbett D.S."/>
            <person name="Nagy L.G."/>
        </authorList>
    </citation>
    <scope>NUCLEOTIDE SEQUENCE [LARGE SCALE GENOMIC DNA]</scope>
    <source>
        <strain evidence="9 10">SZMC22713</strain>
    </source>
</reference>
<dbReference type="Pfam" id="PF02386">
    <property type="entry name" value="TrkH"/>
    <property type="match status" value="1"/>
</dbReference>
<evidence type="ECO:0000256" key="8">
    <source>
        <dbReference type="SAM" id="Phobius"/>
    </source>
</evidence>
<keyword evidence="2" id="KW-0813">Transport</keyword>
<dbReference type="OrthoDB" id="9999863at2759"/>
<keyword evidence="3 8" id="KW-0812">Transmembrane</keyword>
<sequence>MKLRLAIQQNLNFFRVHLLFFIFTPLIFSAIFFVSNGSFHISYIDSLFVCVSSITVTGLTTVDLSGLTGWQQAILFIQVCIGNVVAIAWVTVWYRRRLFIHKFNHLLRKDRSMKHNAENEKESIPVARHRGSEILARNAQDHLSIQHDVTLKSQLQRQHPSNNKATHSAGHNASYEAHPTNAGPRSKEPVPASSLDQHYAECAGGPSKAHLPTVMSEGRSKDMALGGFSSPHSFLFNFIFKMWPGLQRRWATAITQPHLRLFTPHENSHPDAEAAPYLKFAAFVGKNSRFFGLKKSHKEELGNMEYQALTALMWIVAVYHIGIQIICFTVLSPYMSAKRWRSALDVPQLHRNVSPVWSVAT</sequence>